<dbReference type="SUPFAM" id="SSF52047">
    <property type="entry name" value="RNI-like"/>
    <property type="match status" value="1"/>
</dbReference>
<keyword evidence="2" id="KW-1185">Reference proteome</keyword>
<reference evidence="1" key="1">
    <citation type="submission" date="2023-03" db="EMBL/GenBank/DDBJ databases">
        <title>Massive genome expansion in bonnet fungi (Mycena s.s.) driven by repeated elements and novel gene families across ecological guilds.</title>
        <authorList>
            <consortium name="Lawrence Berkeley National Laboratory"/>
            <person name="Harder C.B."/>
            <person name="Miyauchi S."/>
            <person name="Viragh M."/>
            <person name="Kuo A."/>
            <person name="Thoen E."/>
            <person name="Andreopoulos B."/>
            <person name="Lu D."/>
            <person name="Skrede I."/>
            <person name="Drula E."/>
            <person name="Henrissat B."/>
            <person name="Morin E."/>
            <person name="Kohler A."/>
            <person name="Barry K."/>
            <person name="LaButti K."/>
            <person name="Morin E."/>
            <person name="Salamov A."/>
            <person name="Lipzen A."/>
            <person name="Mereny Z."/>
            <person name="Hegedus B."/>
            <person name="Baldrian P."/>
            <person name="Stursova M."/>
            <person name="Weitz H."/>
            <person name="Taylor A."/>
            <person name="Grigoriev I.V."/>
            <person name="Nagy L.G."/>
            <person name="Martin F."/>
            <person name="Kauserud H."/>
        </authorList>
    </citation>
    <scope>NUCLEOTIDE SEQUENCE</scope>
    <source>
        <strain evidence="1">CBHHK200</strain>
    </source>
</reference>
<proteinExistence type="predicted"/>
<dbReference type="EMBL" id="JARJCM010000158">
    <property type="protein sequence ID" value="KAJ7025155.1"/>
    <property type="molecule type" value="Genomic_DNA"/>
</dbReference>
<dbReference type="AlphaFoldDB" id="A0AAD6SCV6"/>
<organism evidence="1 2">
    <name type="scientific">Mycena alexandri</name>
    <dbReference type="NCBI Taxonomy" id="1745969"/>
    <lineage>
        <taxon>Eukaryota</taxon>
        <taxon>Fungi</taxon>
        <taxon>Dikarya</taxon>
        <taxon>Basidiomycota</taxon>
        <taxon>Agaricomycotina</taxon>
        <taxon>Agaricomycetes</taxon>
        <taxon>Agaricomycetidae</taxon>
        <taxon>Agaricales</taxon>
        <taxon>Marasmiineae</taxon>
        <taxon>Mycenaceae</taxon>
        <taxon>Mycena</taxon>
    </lineage>
</organism>
<sequence length="381" mass="42169">MPVDDLPPEILVEIFNLAMESPSFAFGGSDLIIWISHVCRMWRRYTRFCHSLARHPHLIVGFVAPGLPIVRSLQGITYFCLNQRRVTDLDAQSLHGAVEMCSGRTSAHTRAICSSPTLHSQYDVACNLQHRGKISPASMPSRYPRILAAQMHRENKRPGASWMLNLDAPQLQSLSIAAVTPASHRAFGQLRELNVQKSGYFELSSADGPLGTPLAHFLGLEVLNIAASPLPTLPGYHPTDTCIVSLTLSDLRSADIPPRVLSHFLSTLRMPGLEHLVIERLYGRLWDEFVAWLRDPAAQYPTLRTVSFNSLGLAGIDERCLRAFTSASTLQMTFVDPWPILRILESNPQACPLLLAVDSDMGVDGKIYIHGRSDGPQEAPH</sequence>
<evidence type="ECO:0000313" key="2">
    <source>
        <dbReference type="Proteomes" id="UP001218188"/>
    </source>
</evidence>
<dbReference type="Gene3D" id="1.20.1280.50">
    <property type="match status" value="1"/>
</dbReference>
<accession>A0AAD6SCV6</accession>
<dbReference type="Proteomes" id="UP001218188">
    <property type="component" value="Unassembled WGS sequence"/>
</dbReference>
<comment type="caution">
    <text evidence="1">The sequence shown here is derived from an EMBL/GenBank/DDBJ whole genome shotgun (WGS) entry which is preliminary data.</text>
</comment>
<protein>
    <recommendedName>
        <fullName evidence="3">F-box domain-containing protein</fullName>
    </recommendedName>
</protein>
<evidence type="ECO:0000313" key="1">
    <source>
        <dbReference type="EMBL" id="KAJ7025155.1"/>
    </source>
</evidence>
<evidence type="ECO:0008006" key="3">
    <source>
        <dbReference type="Google" id="ProtNLM"/>
    </source>
</evidence>
<gene>
    <name evidence="1" type="ORF">C8F04DRAFT_1129475</name>
</gene>
<name>A0AAD6SCV6_9AGAR</name>